<sequence length="200" mass="20728" precursor="true">MKRKPANLPALCLAALLLVPAASAYARSSDRNQPMNVDADRSDCSVASDTGPCVLTGNVVIVQGTLQIKSAKADIKRANGDISYVTLTGSQVTLKQELDDGSPFNGRANKVDYDMPKDIVILTGNAFVDKAGDTIKSERIVYNMKTGQVESGGTGSRVSMQLQPKNKDASASPPPPASKPAPAPAKPAPAKPAPAKKGGG</sequence>
<dbReference type="PANTHER" id="PTHR36504:SF1">
    <property type="entry name" value="LIPOPOLYSACCHARIDE EXPORT SYSTEM PROTEIN LPTA"/>
    <property type="match status" value="1"/>
</dbReference>
<accession>A0A0S2DDZ0</accession>
<evidence type="ECO:0000313" key="3">
    <source>
        <dbReference type="EMBL" id="ALN56552.1"/>
    </source>
</evidence>
<dbReference type="InterPro" id="IPR005653">
    <property type="entry name" value="OstA-like_N"/>
</dbReference>
<dbReference type="GO" id="GO:0009279">
    <property type="term" value="C:cell outer membrane"/>
    <property type="evidence" value="ECO:0007669"/>
    <property type="project" value="TreeGrafter"/>
</dbReference>
<dbReference type="STRING" id="69.GLE_1194"/>
<dbReference type="GO" id="GO:0001530">
    <property type="term" value="F:lipopolysaccharide binding"/>
    <property type="evidence" value="ECO:0007669"/>
    <property type="project" value="InterPro"/>
</dbReference>
<keyword evidence="1" id="KW-0813">Transport</keyword>
<dbReference type="HAMAP" id="MF_01914">
    <property type="entry name" value="LPS_assembly_LptA"/>
    <property type="match status" value="1"/>
</dbReference>
<keyword evidence="1" id="KW-0732">Signal</keyword>
<dbReference type="EMBL" id="CP013140">
    <property type="protein sequence ID" value="ALN56552.1"/>
    <property type="molecule type" value="Genomic_DNA"/>
</dbReference>
<dbReference type="GO" id="GO:0017089">
    <property type="term" value="F:glycolipid transfer activity"/>
    <property type="evidence" value="ECO:0007669"/>
    <property type="project" value="TreeGrafter"/>
</dbReference>
<name>A0A0S2DDZ0_LYSEN</name>
<feature type="region of interest" description="Disordered" evidence="2">
    <location>
        <begin position="148"/>
        <end position="200"/>
    </location>
</feature>
<evidence type="ECO:0000256" key="2">
    <source>
        <dbReference type="SAM" id="MobiDB-lite"/>
    </source>
</evidence>
<keyword evidence="1" id="KW-0574">Periplasm</keyword>
<feature type="compositionally biased region" description="Pro residues" evidence="2">
    <location>
        <begin position="172"/>
        <end position="192"/>
    </location>
</feature>
<dbReference type="PATRIC" id="fig|69.6.peg.1179"/>
<evidence type="ECO:0000256" key="1">
    <source>
        <dbReference type="HAMAP-Rule" id="MF_01914"/>
    </source>
</evidence>
<comment type="subcellular location">
    <subcellularLocation>
        <location evidence="1">Periplasm</location>
    </subcellularLocation>
</comment>
<comment type="similarity">
    <text evidence="1">Belongs to the LptA family.</text>
</comment>
<dbReference type="KEGG" id="lez:GLE_1194"/>
<feature type="chain" id="PRO_5041748075" description="Lipopolysaccharide export system protein LptA" evidence="1">
    <location>
        <begin position="27"/>
        <end position="200"/>
    </location>
</feature>
<gene>
    <name evidence="3" type="primary">yhbN</name>
    <name evidence="1" type="synonym">lptA</name>
    <name evidence="3" type="ORF">GLE_1194</name>
</gene>
<dbReference type="NCBIfam" id="TIGR03002">
    <property type="entry name" value="outer_YhbN_LptA"/>
    <property type="match status" value="1"/>
</dbReference>
<dbReference type="GO" id="GO:0030288">
    <property type="term" value="C:outer membrane-bounded periplasmic space"/>
    <property type="evidence" value="ECO:0007669"/>
    <property type="project" value="TreeGrafter"/>
</dbReference>
<comment type="function">
    <text evidence="1">Involved in the assembly of lipopolysaccharide (LPS). Required for the translocation of LPS from the inner membrane to the outer membrane. May form a bridge between the inner membrane and the outer membrane, via interactions with LptC and LptD, thereby facilitating LPS transfer across the periplasm.</text>
</comment>
<organism evidence="3 4">
    <name type="scientific">Lysobacter enzymogenes</name>
    <dbReference type="NCBI Taxonomy" id="69"/>
    <lineage>
        <taxon>Bacteria</taxon>
        <taxon>Pseudomonadati</taxon>
        <taxon>Pseudomonadota</taxon>
        <taxon>Gammaproteobacteria</taxon>
        <taxon>Lysobacterales</taxon>
        <taxon>Lysobacteraceae</taxon>
        <taxon>Lysobacter</taxon>
    </lineage>
</organism>
<dbReference type="Proteomes" id="UP000061569">
    <property type="component" value="Chromosome"/>
</dbReference>
<evidence type="ECO:0000313" key="4">
    <source>
        <dbReference type="Proteomes" id="UP000061569"/>
    </source>
</evidence>
<proteinExistence type="inferred from homology"/>
<feature type="signal peptide" evidence="1">
    <location>
        <begin position="1"/>
        <end position="26"/>
    </location>
</feature>
<dbReference type="InterPro" id="IPR014340">
    <property type="entry name" value="LptA"/>
</dbReference>
<dbReference type="GO" id="GO:0043165">
    <property type="term" value="P:Gram-negative-bacterium-type cell outer membrane assembly"/>
    <property type="evidence" value="ECO:0007669"/>
    <property type="project" value="UniProtKB-UniRule"/>
</dbReference>
<dbReference type="PANTHER" id="PTHR36504">
    <property type="entry name" value="LIPOPOLYSACCHARIDE EXPORT SYSTEM PROTEIN LPTA"/>
    <property type="match status" value="1"/>
</dbReference>
<protein>
    <recommendedName>
        <fullName evidence="1">Lipopolysaccharide export system protein LptA</fullName>
    </recommendedName>
</protein>
<dbReference type="Pfam" id="PF03968">
    <property type="entry name" value="LptD_N"/>
    <property type="match status" value="1"/>
</dbReference>
<dbReference type="InterPro" id="IPR052037">
    <property type="entry name" value="LPS_export_LptA"/>
</dbReference>
<dbReference type="Gene3D" id="2.60.450.10">
    <property type="entry name" value="Lipopolysaccharide (LPS) transport protein A like domain"/>
    <property type="match status" value="1"/>
</dbReference>
<comment type="subunit">
    <text evidence="1">Component of the lipopolysaccharide transport and assembly complex.</text>
</comment>
<dbReference type="GO" id="GO:0015920">
    <property type="term" value="P:lipopolysaccharide transport"/>
    <property type="evidence" value="ECO:0007669"/>
    <property type="project" value="UniProtKB-UniRule"/>
</dbReference>
<reference evidence="3 4" key="1">
    <citation type="submission" date="2015-11" db="EMBL/GenBank/DDBJ databases">
        <title>Genome sequences of Lysobacter enzymogenes strain C3 and Lysobacter antibioticus ATCC 29479.</title>
        <authorList>
            <person name="Kobayashi D.Y."/>
        </authorList>
    </citation>
    <scope>NUCLEOTIDE SEQUENCE [LARGE SCALE GENOMIC DNA]</scope>
    <source>
        <strain evidence="3 4">C3</strain>
    </source>
</reference>
<dbReference type="AlphaFoldDB" id="A0A0S2DDZ0"/>
<dbReference type="OrthoDB" id="9795964at2"/>